<dbReference type="GO" id="GO:0020037">
    <property type="term" value="F:heme binding"/>
    <property type="evidence" value="ECO:0007669"/>
    <property type="project" value="InterPro"/>
</dbReference>
<evidence type="ECO:0000313" key="15">
    <source>
        <dbReference type="Proteomes" id="UP000228934"/>
    </source>
</evidence>
<dbReference type="InterPro" id="IPR002401">
    <property type="entry name" value="Cyt_P450_E_grp-I"/>
</dbReference>
<evidence type="ECO:0000256" key="9">
    <source>
        <dbReference type="ARBA" id="ARBA00023002"/>
    </source>
</evidence>
<keyword evidence="13" id="KW-0812">Transmembrane</keyword>
<evidence type="ECO:0000256" key="4">
    <source>
        <dbReference type="ARBA" id="ARBA00010617"/>
    </source>
</evidence>
<dbReference type="EMBL" id="KV930753">
    <property type="protein sequence ID" value="PIO30950.1"/>
    <property type="molecule type" value="Genomic_DNA"/>
</dbReference>
<evidence type="ECO:0000256" key="5">
    <source>
        <dbReference type="ARBA" id="ARBA00022617"/>
    </source>
</evidence>
<dbReference type="GO" id="GO:0006805">
    <property type="term" value="P:xenobiotic metabolic process"/>
    <property type="evidence" value="ECO:0007669"/>
    <property type="project" value="TreeGrafter"/>
</dbReference>
<keyword evidence="10" id="KW-0408">Iron</keyword>
<evidence type="ECO:0000256" key="6">
    <source>
        <dbReference type="ARBA" id="ARBA00022723"/>
    </source>
</evidence>
<dbReference type="Gene3D" id="1.10.630.10">
    <property type="entry name" value="Cytochrome P450"/>
    <property type="match status" value="1"/>
</dbReference>
<protein>
    <submittedName>
        <fullName evidence="14">Uncharacterized protein</fullName>
    </submittedName>
</protein>
<keyword evidence="13" id="KW-1133">Transmembrane helix</keyword>
<dbReference type="InterPro" id="IPR050182">
    <property type="entry name" value="Cytochrome_P450_fam2"/>
</dbReference>
<dbReference type="GO" id="GO:0005789">
    <property type="term" value="C:endoplasmic reticulum membrane"/>
    <property type="evidence" value="ECO:0007669"/>
    <property type="project" value="UniProtKB-SubCell"/>
</dbReference>
<keyword evidence="12 13" id="KW-0472">Membrane</keyword>
<evidence type="ECO:0000256" key="10">
    <source>
        <dbReference type="ARBA" id="ARBA00023004"/>
    </source>
</evidence>
<gene>
    <name evidence="14" type="ORF">AB205_0132300</name>
</gene>
<dbReference type="GO" id="GO:0019373">
    <property type="term" value="P:epoxygenase P450 pathway"/>
    <property type="evidence" value="ECO:0007669"/>
    <property type="project" value="TreeGrafter"/>
</dbReference>
<accession>A0A2G9RST8</accession>
<evidence type="ECO:0000256" key="11">
    <source>
        <dbReference type="ARBA" id="ARBA00023033"/>
    </source>
</evidence>
<dbReference type="InterPro" id="IPR001128">
    <property type="entry name" value="Cyt_P450"/>
</dbReference>
<evidence type="ECO:0000256" key="3">
    <source>
        <dbReference type="ARBA" id="ARBA00004406"/>
    </source>
</evidence>
<comment type="cofactor">
    <cofactor evidence="1">
        <name>heme</name>
        <dbReference type="ChEBI" id="CHEBI:30413"/>
    </cofactor>
</comment>
<organism evidence="14 15">
    <name type="scientific">Aquarana catesbeiana</name>
    <name type="common">American bullfrog</name>
    <name type="synonym">Rana catesbeiana</name>
    <dbReference type="NCBI Taxonomy" id="8400"/>
    <lineage>
        <taxon>Eukaryota</taxon>
        <taxon>Metazoa</taxon>
        <taxon>Chordata</taxon>
        <taxon>Craniata</taxon>
        <taxon>Vertebrata</taxon>
        <taxon>Euteleostomi</taxon>
        <taxon>Amphibia</taxon>
        <taxon>Batrachia</taxon>
        <taxon>Anura</taxon>
        <taxon>Neobatrachia</taxon>
        <taxon>Ranoidea</taxon>
        <taxon>Ranidae</taxon>
        <taxon>Aquarana</taxon>
    </lineage>
</organism>
<dbReference type="GO" id="GO:0016712">
    <property type="term" value="F:oxidoreductase activity, acting on paired donors, with incorporation or reduction of molecular oxygen, reduced flavin or flavoprotein as one donor, and incorporation of one atom of oxygen"/>
    <property type="evidence" value="ECO:0007669"/>
    <property type="project" value="TreeGrafter"/>
</dbReference>
<keyword evidence="15" id="KW-1185">Reference proteome</keyword>
<reference evidence="15" key="1">
    <citation type="journal article" date="2017" name="Nat. Commun.">
        <title>The North American bullfrog draft genome provides insight into hormonal regulation of long noncoding RNA.</title>
        <authorList>
            <person name="Hammond S.A."/>
            <person name="Warren R.L."/>
            <person name="Vandervalk B.P."/>
            <person name="Kucuk E."/>
            <person name="Khan H."/>
            <person name="Gibb E.A."/>
            <person name="Pandoh P."/>
            <person name="Kirk H."/>
            <person name="Zhao Y."/>
            <person name="Jones M."/>
            <person name="Mungall A.J."/>
            <person name="Coope R."/>
            <person name="Pleasance S."/>
            <person name="Moore R.A."/>
            <person name="Holt R.A."/>
            <person name="Round J.M."/>
            <person name="Ohora S."/>
            <person name="Walle B.V."/>
            <person name="Veldhoen N."/>
            <person name="Helbing C.C."/>
            <person name="Birol I."/>
        </authorList>
    </citation>
    <scope>NUCLEOTIDE SEQUENCE [LARGE SCALE GENOMIC DNA]</scope>
</reference>
<sequence length="173" mass="19811">MDTTWLSTLLLALIVSCIIYCAWNTMWSKHNLPPGPTPLPIVGNVLQMRTGEMVKSLLEFREKYGSIYTIYFGHKPVVVLCGYEVVKEALVDHPEEFEARGRLPTLDSFVQEHGVVFSSGKRWKDLRRFTLTTLRNFGMGKKSIEQRIQEESGFLVAAIRSHKGMTKQSRYEV</sequence>
<dbReference type="PANTHER" id="PTHR24300">
    <property type="entry name" value="CYTOCHROME P450 508A4-RELATED"/>
    <property type="match status" value="1"/>
</dbReference>
<dbReference type="AlphaFoldDB" id="A0A2G9RST8"/>
<evidence type="ECO:0000256" key="13">
    <source>
        <dbReference type="SAM" id="Phobius"/>
    </source>
</evidence>
<evidence type="ECO:0000256" key="7">
    <source>
        <dbReference type="ARBA" id="ARBA00022824"/>
    </source>
</evidence>
<dbReference type="InterPro" id="IPR036396">
    <property type="entry name" value="Cyt_P450_sf"/>
</dbReference>
<dbReference type="FunFam" id="1.10.630.10:FF:000238">
    <property type="entry name" value="Cytochrome P450 2A6"/>
    <property type="match status" value="1"/>
</dbReference>
<evidence type="ECO:0000256" key="2">
    <source>
        <dbReference type="ARBA" id="ARBA00004174"/>
    </source>
</evidence>
<evidence type="ECO:0000256" key="1">
    <source>
        <dbReference type="ARBA" id="ARBA00001971"/>
    </source>
</evidence>
<comment type="subcellular location">
    <subcellularLocation>
        <location evidence="3">Endoplasmic reticulum membrane</location>
        <topology evidence="3">Peripheral membrane protein</topology>
    </subcellularLocation>
    <subcellularLocation>
        <location evidence="2">Microsome membrane</location>
        <topology evidence="2">Peripheral membrane protein</topology>
    </subcellularLocation>
</comment>
<keyword evidence="11" id="KW-0503">Monooxygenase</keyword>
<dbReference type="Pfam" id="PF00067">
    <property type="entry name" value="p450"/>
    <property type="match status" value="1"/>
</dbReference>
<dbReference type="Proteomes" id="UP000228934">
    <property type="component" value="Unassembled WGS sequence"/>
</dbReference>
<dbReference type="PRINTS" id="PR00463">
    <property type="entry name" value="EP450I"/>
</dbReference>
<comment type="similarity">
    <text evidence="4">Belongs to the cytochrome P450 family.</text>
</comment>
<dbReference type="SUPFAM" id="SSF48264">
    <property type="entry name" value="Cytochrome P450"/>
    <property type="match status" value="1"/>
</dbReference>
<keyword evidence="5" id="KW-0349">Heme</keyword>
<keyword evidence="6" id="KW-0479">Metal-binding</keyword>
<name>A0A2G9RST8_AQUCT</name>
<dbReference type="PANTHER" id="PTHR24300:SF424">
    <property type="entry name" value="CYTOCHROME P450"/>
    <property type="match status" value="1"/>
</dbReference>
<evidence type="ECO:0000256" key="8">
    <source>
        <dbReference type="ARBA" id="ARBA00022848"/>
    </source>
</evidence>
<feature type="transmembrane region" description="Helical" evidence="13">
    <location>
        <begin position="6"/>
        <end position="23"/>
    </location>
</feature>
<dbReference type="OrthoDB" id="1055148at2759"/>
<proteinExistence type="inferred from homology"/>
<dbReference type="GO" id="GO:0008392">
    <property type="term" value="F:arachidonate epoxygenase activity"/>
    <property type="evidence" value="ECO:0007669"/>
    <property type="project" value="TreeGrafter"/>
</dbReference>
<dbReference type="GO" id="GO:0005506">
    <property type="term" value="F:iron ion binding"/>
    <property type="evidence" value="ECO:0007669"/>
    <property type="project" value="InterPro"/>
</dbReference>
<keyword evidence="9" id="KW-0560">Oxidoreductase</keyword>
<keyword evidence="7" id="KW-0256">Endoplasmic reticulum</keyword>
<evidence type="ECO:0000256" key="12">
    <source>
        <dbReference type="ARBA" id="ARBA00023136"/>
    </source>
</evidence>
<evidence type="ECO:0000313" key="14">
    <source>
        <dbReference type="EMBL" id="PIO30950.1"/>
    </source>
</evidence>
<keyword evidence="8" id="KW-0492">Microsome</keyword>